<dbReference type="Gene3D" id="3.40.50.12240">
    <property type="match status" value="1"/>
</dbReference>
<proteinExistence type="predicted"/>
<accession>A0A7X0FX91</accession>
<evidence type="ECO:0000313" key="2">
    <source>
        <dbReference type="EMBL" id="MBB6395424.1"/>
    </source>
</evidence>
<evidence type="ECO:0000313" key="3">
    <source>
        <dbReference type="Proteomes" id="UP000546324"/>
    </source>
</evidence>
<feature type="compositionally biased region" description="Low complexity" evidence="1">
    <location>
        <begin position="42"/>
        <end position="69"/>
    </location>
</feature>
<dbReference type="RefSeq" id="WP_338072203.1">
    <property type="nucleotide sequence ID" value="NZ_JACHMQ010000001.1"/>
</dbReference>
<feature type="region of interest" description="Disordered" evidence="1">
    <location>
        <begin position="41"/>
        <end position="69"/>
    </location>
</feature>
<protein>
    <submittedName>
        <fullName evidence="2">Uncharacterized protein</fullName>
    </submittedName>
</protein>
<keyword evidence="3" id="KW-1185">Reference proteome</keyword>
<comment type="caution">
    <text evidence="2">The sequence shown here is derived from an EMBL/GenBank/DDBJ whole genome shotgun (WGS) entry which is preliminary data.</text>
</comment>
<evidence type="ECO:0000256" key="1">
    <source>
        <dbReference type="SAM" id="MobiDB-lite"/>
    </source>
</evidence>
<gene>
    <name evidence="2" type="ORF">BKA00_002338</name>
</gene>
<sequence>MHREPPAEPVLTGISAIDALTTLARGQKLQVFSRAGLPHLETSTATWPPSTSAAAASADAPDRSPSSPC</sequence>
<dbReference type="Proteomes" id="UP000546324">
    <property type="component" value="Unassembled WGS sequence"/>
</dbReference>
<dbReference type="InterPro" id="IPR027417">
    <property type="entry name" value="P-loop_NTPase"/>
</dbReference>
<organism evidence="2 3">
    <name type="scientific">Actinomadura coerulea</name>
    <dbReference type="NCBI Taxonomy" id="46159"/>
    <lineage>
        <taxon>Bacteria</taxon>
        <taxon>Bacillati</taxon>
        <taxon>Actinomycetota</taxon>
        <taxon>Actinomycetes</taxon>
        <taxon>Streptosporangiales</taxon>
        <taxon>Thermomonosporaceae</taxon>
        <taxon>Actinomadura</taxon>
    </lineage>
</organism>
<name>A0A7X0FX91_9ACTN</name>
<dbReference type="SUPFAM" id="SSF52540">
    <property type="entry name" value="P-loop containing nucleoside triphosphate hydrolases"/>
    <property type="match status" value="1"/>
</dbReference>
<dbReference type="EMBL" id="JACHMQ010000001">
    <property type="protein sequence ID" value="MBB6395424.1"/>
    <property type="molecule type" value="Genomic_DNA"/>
</dbReference>
<reference evidence="2 3" key="1">
    <citation type="submission" date="2020-08" db="EMBL/GenBank/DDBJ databases">
        <title>Sequencing the genomes of 1000 actinobacteria strains.</title>
        <authorList>
            <person name="Klenk H.-P."/>
        </authorList>
    </citation>
    <scope>NUCLEOTIDE SEQUENCE [LARGE SCALE GENOMIC DNA]</scope>
    <source>
        <strain evidence="2 3">DSM 43675</strain>
    </source>
</reference>
<dbReference type="AlphaFoldDB" id="A0A7X0FX91"/>